<organism evidence="2 3">
    <name type="scientific">Jiangella alkaliphila</name>
    <dbReference type="NCBI Taxonomy" id="419479"/>
    <lineage>
        <taxon>Bacteria</taxon>
        <taxon>Bacillati</taxon>
        <taxon>Actinomycetota</taxon>
        <taxon>Actinomycetes</taxon>
        <taxon>Jiangellales</taxon>
        <taxon>Jiangellaceae</taxon>
        <taxon>Jiangella</taxon>
    </lineage>
</organism>
<dbReference type="RefSeq" id="WP_152690952.1">
    <property type="nucleotide sequence ID" value="NZ_LBMC01000040.1"/>
</dbReference>
<protein>
    <submittedName>
        <fullName evidence="2">Uncharacterized protein</fullName>
    </submittedName>
</protein>
<dbReference type="Proteomes" id="UP000182977">
    <property type="component" value="Chromosome I"/>
</dbReference>
<evidence type="ECO:0000313" key="2">
    <source>
        <dbReference type="EMBL" id="SDU42559.1"/>
    </source>
</evidence>
<proteinExistence type="predicted"/>
<feature type="region of interest" description="Disordered" evidence="1">
    <location>
        <begin position="18"/>
        <end position="41"/>
    </location>
</feature>
<accession>A0A1H2IEH3</accession>
<reference evidence="3" key="1">
    <citation type="submission" date="2016-10" db="EMBL/GenBank/DDBJ databases">
        <authorList>
            <person name="Varghese N."/>
            <person name="Submissions S."/>
        </authorList>
    </citation>
    <scope>NUCLEOTIDE SEQUENCE [LARGE SCALE GENOMIC DNA]</scope>
    <source>
        <strain evidence="3">DSM 45079</strain>
    </source>
</reference>
<evidence type="ECO:0000313" key="3">
    <source>
        <dbReference type="Proteomes" id="UP000182977"/>
    </source>
</evidence>
<gene>
    <name evidence="2" type="ORF">SAMN04488563_1656</name>
</gene>
<keyword evidence="3" id="KW-1185">Reference proteome</keyword>
<dbReference type="STRING" id="419479.SAMN04488563_1656"/>
<evidence type="ECO:0000256" key="1">
    <source>
        <dbReference type="SAM" id="MobiDB-lite"/>
    </source>
</evidence>
<sequence>MVMGEDLLAIYAEAADERRAEQAQRPAACPNDGTPLEAGPRGELHCRFDGWRWPDNRTD</sequence>
<dbReference type="AlphaFoldDB" id="A0A1H2IEH3"/>
<name>A0A1H2IEH3_9ACTN</name>
<dbReference type="EMBL" id="LT629791">
    <property type="protein sequence ID" value="SDU42559.1"/>
    <property type="molecule type" value="Genomic_DNA"/>
</dbReference>